<reference evidence="6 10" key="2">
    <citation type="submission" date="2016-08" db="EMBL/GenBank/DDBJ databases">
        <title>Characterization of Isolates of Eisenbergiella tayi Derived from Blood Cultures, Using Whole Genome Sequencing.</title>
        <authorList>
            <person name="Bernier A.-M."/>
            <person name="Burdz T."/>
            <person name="Wiebe D."/>
            <person name="Bernard K."/>
        </authorList>
    </citation>
    <scope>NUCLEOTIDE SEQUENCE [LARGE SCALE GENOMIC DNA]</scope>
    <source>
        <strain evidence="6 10">NML120146</strain>
    </source>
</reference>
<dbReference type="InterPro" id="IPR003313">
    <property type="entry name" value="AraC-bd"/>
</dbReference>
<dbReference type="SUPFAM" id="SSF46689">
    <property type="entry name" value="Homeodomain-like"/>
    <property type="match status" value="2"/>
</dbReference>
<dbReference type="AlphaFoldDB" id="A0A1E3AES9"/>
<dbReference type="Proteomes" id="UP000094271">
    <property type="component" value="Unassembled WGS sequence"/>
</dbReference>
<evidence type="ECO:0000313" key="10">
    <source>
        <dbReference type="Proteomes" id="UP000094869"/>
    </source>
</evidence>
<dbReference type="EMBL" id="MCGH01000002">
    <property type="protein sequence ID" value="ODM07179.1"/>
    <property type="molecule type" value="Genomic_DNA"/>
</dbReference>
<gene>
    <name evidence="5" type="primary">melR_7</name>
    <name evidence="7" type="ORF">BEI59_04315</name>
    <name evidence="5" type="ORF">BEI61_03069</name>
    <name evidence="6" type="ORF">BEI63_24160</name>
</gene>
<evidence type="ECO:0000256" key="3">
    <source>
        <dbReference type="ARBA" id="ARBA00023163"/>
    </source>
</evidence>
<dbReference type="InterPro" id="IPR014710">
    <property type="entry name" value="RmlC-like_jellyroll"/>
</dbReference>
<dbReference type="InterPro" id="IPR009057">
    <property type="entry name" value="Homeodomain-like_sf"/>
</dbReference>
<dbReference type="EMBL" id="MEHA01000002">
    <property type="protein sequence ID" value="ODR55142.1"/>
    <property type="molecule type" value="Genomic_DNA"/>
</dbReference>
<dbReference type="Gene3D" id="1.10.10.60">
    <property type="entry name" value="Homeodomain-like"/>
    <property type="match status" value="2"/>
</dbReference>
<name>A0A1E3AES9_9FIRM</name>
<dbReference type="RefSeq" id="WP_069152887.1">
    <property type="nucleotide sequence ID" value="NZ_DBFYTW010000314.1"/>
</dbReference>
<dbReference type="SMART" id="SM00342">
    <property type="entry name" value="HTH_ARAC"/>
    <property type="match status" value="1"/>
</dbReference>
<sequence length="283" mass="32672">MADFEKELHEGMEMPVEVFIRDTSGRELNVEEHWHDCIEFQFILEGKAEQTINAKRYITAEGELALILGGDIHATRCRPGQRTRIMVLKFMPSLFESGGYYFLNKREAVPALSKGQREFLAALFNGIVQEMKEKREGYELMIKGNIFLLMGYLQREKILEPYRRGRRQAGVGDVEGILRFMEENYDQDISLKEVADSLHMNYSYTSRYFKKMTGRNFKEYLDFIRVSEANRMLAESRKSITEISICCGFNGPQAMNRVYGKVTGISPSDMRRLCQGIESGKAM</sequence>
<dbReference type="Proteomes" id="UP000094869">
    <property type="component" value="Unassembled WGS sequence"/>
</dbReference>
<dbReference type="Proteomes" id="UP000094067">
    <property type="component" value="Unassembled WGS sequence"/>
</dbReference>
<comment type="caution">
    <text evidence="5">The sequence shown here is derived from an EMBL/GenBank/DDBJ whole genome shotgun (WGS) entry which is preliminary data.</text>
</comment>
<keyword evidence="3" id="KW-0804">Transcription</keyword>
<dbReference type="InterPro" id="IPR037923">
    <property type="entry name" value="HTH-like"/>
</dbReference>
<protein>
    <submittedName>
        <fullName evidence="5">Melibiose operon regulatory protein</fullName>
    </submittedName>
</protein>
<feature type="domain" description="HTH araC/xylS-type" evidence="4">
    <location>
        <begin position="175"/>
        <end position="273"/>
    </location>
</feature>
<reference evidence="7 9" key="3">
    <citation type="submission" date="2016-08" db="EMBL/GenBank/DDBJ databases">
        <authorList>
            <person name="Seilhamer J.J."/>
        </authorList>
    </citation>
    <scope>NUCLEOTIDE SEQUENCE [LARGE SCALE GENOMIC DNA]</scope>
    <source>
        <strain evidence="7 9">NML150140-1</strain>
    </source>
</reference>
<dbReference type="PANTHER" id="PTHR43280:SF28">
    <property type="entry name" value="HTH-TYPE TRANSCRIPTIONAL ACTIVATOR RHAS"/>
    <property type="match status" value="1"/>
</dbReference>
<dbReference type="GO" id="GO:0003700">
    <property type="term" value="F:DNA-binding transcription factor activity"/>
    <property type="evidence" value="ECO:0007669"/>
    <property type="project" value="InterPro"/>
</dbReference>
<dbReference type="SUPFAM" id="SSF51215">
    <property type="entry name" value="Regulatory protein AraC"/>
    <property type="match status" value="1"/>
</dbReference>
<dbReference type="Pfam" id="PF12833">
    <property type="entry name" value="HTH_18"/>
    <property type="match status" value="1"/>
</dbReference>
<reference evidence="5 8" key="1">
    <citation type="submission" date="2016-07" db="EMBL/GenBank/DDBJ databases">
        <title>Characterization of isolates of Eisenbergiella tayi derived from blood cultures, using whole genome sequencing.</title>
        <authorList>
            <person name="Burdz T."/>
            <person name="Wiebe D."/>
            <person name="Huynh C."/>
            <person name="Bernard K."/>
        </authorList>
    </citation>
    <scope>NUCLEOTIDE SEQUENCE [LARGE SCALE GENOMIC DNA]</scope>
    <source>
        <strain evidence="5 8">NML 110608</strain>
    </source>
</reference>
<dbReference type="CDD" id="cd02208">
    <property type="entry name" value="cupin_RmlC-like"/>
    <property type="match status" value="1"/>
</dbReference>
<accession>A0A1E3AES9</accession>
<dbReference type="EMBL" id="MEHD01000036">
    <property type="protein sequence ID" value="ODR50181.1"/>
    <property type="molecule type" value="Genomic_DNA"/>
</dbReference>
<evidence type="ECO:0000313" key="7">
    <source>
        <dbReference type="EMBL" id="ODR55142.1"/>
    </source>
</evidence>
<evidence type="ECO:0000313" key="9">
    <source>
        <dbReference type="Proteomes" id="UP000094271"/>
    </source>
</evidence>
<evidence type="ECO:0000256" key="1">
    <source>
        <dbReference type="ARBA" id="ARBA00023015"/>
    </source>
</evidence>
<keyword evidence="10" id="KW-1185">Reference proteome</keyword>
<dbReference type="Pfam" id="PF02311">
    <property type="entry name" value="AraC_binding"/>
    <property type="match status" value="1"/>
</dbReference>
<evidence type="ECO:0000313" key="5">
    <source>
        <dbReference type="EMBL" id="ODM07179.1"/>
    </source>
</evidence>
<dbReference type="Gene3D" id="2.60.120.10">
    <property type="entry name" value="Jelly Rolls"/>
    <property type="match status" value="1"/>
</dbReference>
<evidence type="ECO:0000256" key="2">
    <source>
        <dbReference type="ARBA" id="ARBA00023125"/>
    </source>
</evidence>
<proteinExistence type="predicted"/>
<keyword evidence="1" id="KW-0805">Transcription regulation</keyword>
<dbReference type="InterPro" id="IPR018060">
    <property type="entry name" value="HTH_AraC"/>
</dbReference>
<dbReference type="PROSITE" id="PS01124">
    <property type="entry name" value="HTH_ARAC_FAMILY_2"/>
    <property type="match status" value="1"/>
</dbReference>
<dbReference type="PANTHER" id="PTHR43280">
    <property type="entry name" value="ARAC-FAMILY TRANSCRIPTIONAL REGULATOR"/>
    <property type="match status" value="1"/>
</dbReference>
<evidence type="ECO:0000313" key="6">
    <source>
        <dbReference type="EMBL" id="ODR50181.1"/>
    </source>
</evidence>
<dbReference type="OrthoDB" id="9778008at2"/>
<keyword evidence="2" id="KW-0238">DNA-binding</keyword>
<evidence type="ECO:0000259" key="4">
    <source>
        <dbReference type="PROSITE" id="PS01124"/>
    </source>
</evidence>
<dbReference type="GO" id="GO:0043565">
    <property type="term" value="F:sequence-specific DNA binding"/>
    <property type="evidence" value="ECO:0007669"/>
    <property type="project" value="InterPro"/>
</dbReference>
<organism evidence="5 8">
    <name type="scientific">Eisenbergiella tayi</name>
    <dbReference type="NCBI Taxonomy" id="1432052"/>
    <lineage>
        <taxon>Bacteria</taxon>
        <taxon>Bacillati</taxon>
        <taxon>Bacillota</taxon>
        <taxon>Clostridia</taxon>
        <taxon>Lachnospirales</taxon>
        <taxon>Lachnospiraceae</taxon>
        <taxon>Eisenbergiella</taxon>
    </lineage>
</organism>
<evidence type="ECO:0000313" key="8">
    <source>
        <dbReference type="Proteomes" id="UP000094067"/>
    </source>
</evidence>